<protein>
    <submittedName>
        <fullName evidence="1">Uncharacterized protein</fullName>
    </submittedName>
</protein>
<proteinExistence type="predicted"/>
<name>A0A437PMX4_9BACT</name>
<dbReference type="EMBL" id="SACY01000005">
    <property type="protein sequence ID" value="RVU23617.1"/>
    <property type="molecule type" value="Genomic_DNA"/>
</dbReference>
<dbReference type="Proteomes" id="UP000282832">
    <property type="component" value="Unassembled WGS sequence"/>
</dbReference>
<gene>
    <name evidence="1" type="ORF">EOJ36_11110</name>
</gene>
<keyword evidence="2" id="KW-1185">Reference proteome</keyword>
<evidence type="ECO:0000313" key="2">
    <source>
        <dbReference type="Proteomes" id="UP000282832"/>
    </source>
</evidence>
<reference evidence="1 2" key="1">
    <citation type="submission" date="2019-01" db="EMBL/GenBank/DDBJ databases">
        <authorList>
            <person name="Chen W.-M."/>
        </authorList>
    </citation>
    <scope>NUCLEOTIDE SEQUENCE [LARGE SCALE GENOMIC DNA]</scope>
    <source>
        <strain evidence="1 2">FSY-15</strain>
    </source>
</reference>
<organism evidence="1 2">
    <name type="scientific">Sandaracinomonas limnophila</name>
    <dbReference type="NCBI Taxonomy" id="1862386"/>
    <lineage>
        <taxon>Bacteria</taxon>
        <taxon>Pseudomonadati</taxon>
        <taxon>Bacteroidota</taxon>
        <taxon>Cytophagia</taxon>
        <taxon>Cytophagales</taxon>
        <taxon>Flectobacillaceae</taxon>
        <taxon>Sandaracinomonas</taxon>
    </lineage>
</organism>
<dbReference type="RefSeq" id="WP_127805356.1">
    <property type="nucleotide sequence ID" value="NZ_SACY01000005.1"/>
</dbReference>
<accession>A0A437PMX4</accession>
<dbReference type="AlphaFoldDB" id="A0A437PMX4"/>
<dbReference type="OrthoDB" id="980645at2"/>
<evidence type="ECO:0000313" key="1">
    <source>
        <dbReference type="EMBL" id="RVU23617.1"/>
    </source>
</evidence>
<sequence length="125" mass="14751">MKKYIALLLLLVMQTSLLNQWSMVMFYQVNRQFIAQNFCVNKDKPKLNCNGQCYLAKQLKKQEEKETKSNSEKLEKLPEINLVFEETVEFHFTPYLKDPIVHAFGYSNLYTHLFNPTVLHPPSYS</sequence>
<comment type="caution">
    <text evidence="1">The sequence shown here is derived from an EMBL/GenBank/DDBJ whole genome shotgun (WGS) entry which is preliminary data.</text>
</comment>